<organism evidence="2 3">
    <name type="scientific">Cercopithifilaria johnstoni</name>
    <dbReference type="NCBI Taxonomy" id="2874296"/>
    <lineage>
        <taxon>Eukaryota</taxon>
        <taxon>Metazoa</taxon>
        <taxon>Ecdysozoa</taxon>
        <taxon>Nematoda</taxon>
        <taxon>Chromadorea</taxon>
        <taxon>Rhabditida</taxon>
        <taxon>Spirurina</taxon>
        <taxon>Spiruromorpha</taxon>
        <taxon>Filarioidea</taxon>
        <taxon>Onchocercidae</taxon>
        <taxon>Cercopithifilaria</taxon>
    </lineage>
</organism>
<evidence type="ECO:0000256" key="1">
    <source>
        <dbReference type="SAM" id="MobiDB-lite"/>
    </source>
</evidence>
<name>A0A8J2M600_9BILA</name>
<gene>
    <name evidence="2" type="ORF">CJOHNSTONI_LOCUS10327</name>
</gene>
<proteinExistence type="predicted"/>
<comment type="caution">
    <text evidence="2">The sequence shown here is derived from an EMBL/GenBank/DDBJ whole genome shotgun (WGS) entry which is preliminary data.</text>
</comment>
<accession>A0A8J2M600</accession>
<dbReference type="EMBL" id="CAKAEH010002036">
    <property type="protein sequence ID" value="CAG9540856.1"/>
    <property type="molecule type" value="Genomic_DNA"/>
</dbReference>
<reference evidence="2" key="1">
    <citation type="submission" date="2021-09" db="EMBL/GenBank/DDBJ databases">
        <authorList>
            <consortium name="Pathogen Informatics"/>
        </authorList>
    </citation>
    <scope>NUCLEOTIDE SEQUENCE</scope>
</reference>
<sequence length="76" mass="8323">MILILKSDIPALFRHAHRVQGSSSSKSSVLHLPRSPSDALSSAAQHQNINDAKQELAMGLDSTCEFRNSFELVVFS</sequence>
<keyword evidence="3" id="KW-1185">Reference proteome</keyword>
<feature type="region of interest" description="Disordered" evidence="1">
    <location>
        <begin position="19"/>
        <end position="45"/>
    </location>
</feature>
<protein>
    <submittedName>
        <fullName evidence="2">Uncharacterized protein</fullName>
    </submittedName>
</protein>
<dbReference type="AlphaFoldDB" id="A0A8J2M600"/>
<dbReference type="Proteomes" id="UP000746747">
    <property type="component" value="Unassembled WGS sequence"/>
</dbReference>
<evidence type="ECO:0000313" key="2">
    <source>
        <dbReference type="EMBL" id="CAG9540856.1"/>
    </source>
</evidence>
<evidence type="ECO:0000313" key="3">
    <source>
        <dbReference type="Proteomes" id="UP000746747"/>
    </source>
</evidence>